<evidence type="ECO:0000313" key="3">
    <source>
        <dbReference type="Proteomes" id="UP001333110"/>
    </source>
</evidence>
<evidence type="ECO:0000313" key="2">
    <source>
        <dbReference type="EMBL" id="KAK4815794.1"/>
    </source>
</evidence>
<dbReference type="PANTHER" id="PTHR33332">
    <property type="entry name" value="REVERSE TRANSCRIPTASE DOMAIN-CONTAINING PROTEIN"/>
    <property type="match status" value="1"/>
</dbReference>
<dbReference type="Gene3D" id="2.60.120.260">
    <property type="entry name" value="Galactose-binding domain-like"/>
    <property type="match status" value="1"/>
</dbReference>
<gene>
    <name evidence="2" type="ORF">QYF61_007234</name>
</gene>
<sequence>MLAAQKANRILGCIKRNMASRLKEVILPLYSALVRPYLEYCIQLWSPQHKKDMNLLEQVQRRATKMIRGMEHLSYEDRLREKGRDRLFSKACCDRTRSNGFKLREGRFRLDLRKKFFTMRVVRHWNRLPRKVVEAPSLKAFKAFSGNTNADSVIYYKLQHSIKARFLRFVPLDWNPNGRIGMRIEVYGCTYRVYDFVYYSTESSCSREVIVPLYSTLMRPHVEYCIQFWGPQHKTNMDLLEHIQRRAMKVTRGLKYLSCEERLRELGLFSLEKKSLWGDLIAAFQCLKGAYNKDGERLFSTACSDRTPSDYPPLVLFHMGTNSTARGDLVCIKHDYIALGERGKGTGSQWQLGEVPKDWKRANVTHIFNKCKKEYLGNYKLVSFISIPGKLKEQIILETISKRVFRIRYLEFSKSFGAVSYNILIDN</sequence>
<dbReference type="SUPFAM" id="SSF49785">
    <property type="entry name" value="Galactose-binding domain-like"/>
    <property type="match status" value="1"/>
</dbReference>
<feature type="domain" description="F5/8 type C" evidence="1">
    <location>
        <begin position="125"/>
        <end position="189"/>
    </location>
</feature>
<dbReference type="Proteomes" id="UP001333110">
    <property type="component" value="Unassembled WGS sequence"/>
</dbReference>
<keyword evidence="3" id="KW-1185">Reference proteome</keyword>
<dbReference type="InterPro" id="IPR008979">
    <property type="entry name" value="Galactose-bd-like_sf"/>
</dbReference>
<comment type="caution">
    <text evidence="2">The sequence shown here is derived from an EMBL/GenBank/DDBJ whole genome shotgun (WGS) entry which is preliminary data.</text>
</comment>
<dbReference type="AlphaFoldDB" id="A0AAN7RQA4"/>
<proteinExistence type="predicted"/>
<accession>A0AAN7RQA4</accession>
<reference evidence="2 3" key="1">
    <citation type="journal article" date="2023" name="J. Hered.">
        <title>Chromosome-level genome of the wood stork (Mycteria americana) provides insight into avian chromosome evolution.</title>
        <authorList>
            <person name="Flamio R. Jr."/>
            <person name="Ramstad K.M."/>
        </authorList>
    </citation>
    <scope>NUCLEOTIDE SEQUENCE [LARGE SCALE GENOMIC DNA]</scope>
    <source>
        <strain evidence="2">JAX WOST 10</strain>
    </source>
</reference>
<dbReference type="PROSITE" id="PS01286">
    <property type="entry name" value="FA58C_2"/>
    <property type="match status" value="1"/>
</dbReference>
<dbReference type="PROSITE" id="PS50022">
    <property type="entry name" value="FA58C_3"/>
    <property type="match status" value="1"/>
</dbReference>
<dbReference type="EMBL" id="JAUNZN010000009">
    <property type="protein sequence ID" value="KAK4815794.1"/>
    <property type="molecule type" value="Genomic_DNA"/>
</dbReference>
<protein>
    <recommendedName>
        <fullName evidence="1">F5/8 type C domain-containing protein</fullName>
    </recommendedName>
</protein>
<organism evidence="2 3">
    <name type="scientific">Mycteria americana</name>
    <name type="common">Wood stork</name>
    <dbReference type="NCBI Taxonomy" id="33587"/>
    <lineage>
        <taxon>Eukaryota</taxon>
        <taxon>Metazoa</taxon>
        <taxon>Chordata</taxon>
        <taxon>Craniata</taxon>
        <taxon>Vertebrata</taxon>
        <taxon>Euteleostomi</taxon>
        <taxon>Archelosauria</taxon>
        <taxon>Archosauria</taxon>
        <taxon>Dinosauria</taxon>
        <taxon>Saurischia</taxon>
        <taxon>Theropoda</taxon>
        <taxon>Coelurosauria</taxon>
        <taxon>Aves</taxon>
        <taxon>Neognathae</taxon>
        <taxon>Neoaves</taxon>
        <taxon>Aequornithes</taxon>
        <taxon>Ciconiiformes</taxon>
        <taxon>Ciconiidae</taxon>
        <taxon>Mycteria</taxon>
    </lineage>
</organism>
<name>A0AAN7RQA4_MYCAM</name>
<evidence type="ECO:0000259" key="1">
    <source>
        <dbReference type="PROSITE" id="PS50022"/>
    </source>
</evidence>
<dbReference type="InterPro" id="IPR000421">
    <property type="entry name" value="FA58C"/>
</dbReference>